<feature type="region of interest" description="Disordered" evidence="1">
    <location>
        <begin position="78"/>
        <end position="104"/>
    </location>
</feature>
<protein>
    <submittedName>
        <fullName evidence="3">Inverted formin-2-like</fullName>
    </submittedName>
</protein>
<reference evidence="3" key="1">
    <citation type="submission" date="2025-08" db="UniProtKB">
        <authorList>
            <consortium name="RefSeq"/>
        </authorList>
    </citation>
    <scope>IDENTIFICATION</scope>
    <source>
        <strain evidence="3">USDA-PBARC FA_bdor</strain>
        <tissue evidence="3">Whole organism</tissue>
    </source>
</reference>
<evidence type="ECO:0000256" key="1">
    <source>
        <dbReference type="SAM" id="MobiDB-lite"/>
    </source>
</evidence>
<sequence>MTPTRSPVTEMAENNERSGQEVPNPLENSLHPTAQRQHPLPHAGMIRPCLPPFPPFTSRLCLAPFPPRPFLSPFLPFPHHPPLPFAPPPPDQQQLPPGDAPLPG</sequence>
<dbReference type="KEGG" id="fas:105272350"/>
<evidence type="ECO:0000313" key="2">
    <source>
        <dbReference type="Proteomes" id="UP000694866"/>
    </source>
</evidence>
<dbReference type="AlphaFoldDB" id="A0A9R1U8X7"/>
<proteinExistence type="predicted"/>
<dbReference type="GeneID" id="105272350"/>
<dbReference type="Proteomes" id="UP000694866">
    <property type="component" value="Unplaced"/>
</dbReference>
<dbReference type="RefSeq" id="XP_011312749.1">
    <property type="nucleotide sequence ID" value="XM_011314447.1"/>
</dbReference>
<accession>A0A9R1U8X7</accession>
<evidence type="ECO:0000313" key="3">
    <source>
        <dbReference type="RefSeq" id="XP_011312749.1"/>
    </source>
</evidence>
<name>A0A9R1U8X7_9HYME</name>
<organism evidence="2 3">
    <name type="scientific">Fopius arisanus</name>
    <dbReference type="NCBI Taxonomy" id="64838"/>
    <lineage>
        <taxon>Eukaryota</taxon>
        <taxon>Metazoa</taxon>
        <taxon>Ecdysozoa</taxon>
        <taxon>Arthropoda</taxon>
        <taxon>Hexapoda</taxon>
        <taxon>Insecta</taxon>
        <taxon>Pterygota</taxon>
        <taxon>Neoptera</taxon>
        <taxon>Endopterygota</taxon>
        <taxon>Hymenoptera</taxon>
        <taxon>Apocrita</taxon>
        <taxon>Ichneumonoidea</taxon>
        <taxon>Braconidae</taxon>
        <taxon>Opiinae</taxon>
        <taxon>Fopius</taxon>
    </lineage>
</organism>
<feature type="compositionally biased region" description="Polar residues" evidence="1">
    <location>
        <begin position="26"/>
        <end position="36"/>
    </location>
</feature>
<feature type="region of interest" description="Disordered" evidence="1">
    <location>
        <begin position="1"/>
        <end position="45"/>
    </location>
</feature>
<feature type="compositionally biased region" description="Pro residues" evidence="1">
    <location>
        <begin position="78"/>
        <end position="91"/>
    </location>
</feature>
<keyword evidence="2" id="KW-1185">Reference proteome</keyword>
<gene>
    <name evidence="3" type="primary">LOC105272350</name>
</gene>